<accession>A0A7W7H7R5</accession>
<organism evidence="2 3">
    <name type="scientific">Actinoplanes octamycinicus</name>
    <dbReference type="NCBI Taxonomy" id="135948"/>
    <lineage>
        <taxon>Bacteria</taxon>
        <taxon>Bacillati</taxon>
        <taxon>Actinomycetota</taxon>
        <taxon>Actinomycetes</taxon>
        <taxon>Micromonosporales</taxon>
        <taxon>Micromonosporaceae</taxon>
        <taxon>Actinoplanes</taxon>
    </lineage>
</organism>
<dbReference type="RefSeq" id="WP_185045651.1">
    <property type="nucleotide sequence ID" value="NZ_BAABFG010000005.1"/>
</dbReference>
<evidence type="ECO:0000313" key="2">
    <source>
        <dbReference type="EMBL" id="MBB4745392.1"/>
    </source>
</evidence>
<comment type="caution">
    <text evidence="2">The sequence shown here is derived from an EMBL/GenBank/DDBJ whole genome shotgun (WGS) entry which is preliminary data.</text>
</comment>
<keyword evidence="3" id="KW-1185">Reference proteome</keyword>
<gene>
    <name evidence="2" type="ORF">BJY16_008851</name>
</gene>
<reference evidence="2 3" key="1">
    <citation type="submission" date="2020-08" db="EMBL/GenBank/DDBJ databases">
        <title>Sequencing the genomes of 1000 actinobacteria strains.</title>
        <authorList>
            <person name="Klenk H.-P."/>
        </authorList>
    </citation>
    <scope>NUCLEOTIDE SEQUENCE [LARGE SCALE GENOMIC DNA]</scope>
    <source>
        <strain evidence="2 3">DSM 45809</strain>
    </source>
</reference>
<dbReference type="Proteomes" id="UP000546162">
    <property type="component" value="Unassembled WGS sequence"/>
</dbReference>
<feature type="transmembrane region" description="Helical" evidence="1">
    <location>
        <begin position="48"/>
        <end position="69"/>
    </location>
</feature>
<keyword evidence="1" id="KW-1133">Transmembrane helix</keyword>
<evidence type="ECO:0000256" key="1">
    <source>
        <dbReference type="SAM" id="Phobius"/>
    </source>
</evidence>
<keyword evidence="1" id="KW-0472">Membrane</keyword>
<keyword evidence="1" id="KW-0812">Transmembrane</keyword>
<dbReference type="AlphaFoldDB" id="A0A7W7H7R5"/>
<sequence>MTKSERRYRQRREPSPFRRQIGPIAATLGLTGAFATVAAGVIDYWQTLWLNIAADLAGAAIILALFPLVDWAQRMMFGSRETLLGPGCYVVAENDHGTVEELLSARPALTASPDAGPLLTTHFRRRRRSRRRHQAAYAWRRRHTIHICGTTPARDS</sequence>
<protein>
    <submittedName>
        <fullName evidence="2">Uncharacterized protein</fullName>
    </submittedName>
</protein>
<evidence type="ECO:0000313" key="3">
    <source>
        <dbReference type="Proteomes" id="UP000546162"/>
    </source>
</evidence>
<name>A0A7W7H7R5_9ACTN</name>
<proteinExistence type="predicted"/>
<dbReference type="EMBL" id="JACHNB010000001">
    <property type="protein sequence ID" value="MBB4745392.1"/>
    <property type="molecule type" value="Genomic_DNA"/>
</dbReference>
<feature type="transmembrane region" description="Helical" evidence="1">
    <location>
        <begin position="21"/>
        <end position="42"/>
    </location>
</feature>